<dbReference type="PROSITE" id="PS50893">
    <property type="entry name" value="ABC_TRANSPORTER_2"/>
    <property type="match status" value="2"/>
</dbReference>
<dbReference type="InterPro" id="IPR027417">
    <property type="entry name" value="P-loop_NTPase"/>
</dbReference>
<keyword evidence="2" id="KW-0813">Transport</keyword>
<dbReference type="InterPro" id="IPR011527">
    <property type="entry name" value="ABC1_TM_dom"/>
</dbReference>
<evidence type="ECO:0000256" key="1">
    <source>
        <dbReference type="ARBA" id="ARBA00004651"/>
    </source>
</evidence>
<feature type="transmembrane region" description="Helical" evidence="10">
    <location>
        <begin position="340"/>
        <end position="361"/>
    </location>
</feature>
<evidence type="ECO:0000256" key="5">
    <source>
        <dbReference type="ARBA" id="ARBA00022741"/>
    </source>
</evidence>
<feature type="transmembrane region" description="Helical" evidence="10">
    <location>
        <begin position="381"/>
        <end position="403"/>
    </location>
</feature>
<dbReference type="InterPro" id="IPR039421">
    <property type="entry name" value="Type_1_exporter"/>
</dbReference>
<dbReference type="Pfam" id="PF00664">
    <property type="entry name" value="ABC_membrane"/>
    <property type="match status" value="2"/>
</dbReference>
<comment type="subcellular location">
    <subcellularLocation>
        <location evidence="1">Cell membrane</location>
        <topology evidence="1">Multi-pass membrane protein</topology>
    </subcellularLocation>
</comment>
<feature type="domain" description="ABC transmembrane type-1" evidence="12">
    <location>
        <begin position="993"/>
        <end position="1253"/>
    </location>
</feature>
<proteinExistence type="predicted"/>
<keyword evidence="6" id="KW-0067">ATP-binding</keyword>
<dbReference type="Gene3D" id="1.20.1560.10">
    <property type="entry name" value="ABC transporter type 1, transmembrane domain"/>
    <property type="match status" value="2"/>
</dbReference>
<feature type="domain" description="ABC transporter" evidence="11">
    <location>
        <begin position="471"/>
        <end position="714"/>
    </location>
</feature>
<feature type="domain" description="ABC transporter" evidence="11">
    <location>
        <begin position="1311"/>
        <end position="1547"/>
    </location>
</feature>
<dbReference type="GO" id="GO:0005743">
    <property type="term" value="C:mitochondrial inner membrane"/>
    <property type="evidence" value="ECO:0007669"/>
    <property type="project" value="TreeGrafter"/>
</dbReference>
<feature type="transmembrane region" description="Helical" evidence="10">
    <location>
        <begin position="142"/>
        <end position="167"/>
    </location>
</feature>
<dbReference type="InterPro" id="IPR003439">
    <property type="entry name" value="ABC_transporter-like_ATP-bd"/>
</dbReference>
<organism evidence="13 14">
    <name type="scientific">Amanita thiersii Skay4041</name>
    <dbReference type="NCBI Taxonomy" id="703135"/>
    <lineage>
        <taxon>Eukaryota</taxon>
        <taxon>Fungi</taxon>
        <taxon>Dikarya</taxon>
        <taxon>Basidiomycota</taxon>
        <taxon>Agaricomycotina</taxon>
        <taxon>Agaricomycetes</taxon>
        <taxon>Agaricomycetidae</taxon>
        <taxon>Agaricales</taxon>
        <taxon>Pluteineae</taxon>
        <taxon>Amanitaceae</taxon>
        <taxon>Amanita</taxon>
    </lineage>
</organism>
<dbReference type="InterPro" id="IPR036640">
    <property type="entry name" value="ABC1_TM_sf"/>
</dbReference>
<dbReference type="GO" id="GO:0016887">
    <property type="term" value="F:ATP hydrolysis activity"/>
    <property type="evidence" value="ECO:0007669"/>
    <property type="project" value="InterPro"/>
</dbReference>
<dbReference type="EMBL" id="KZ302063">
    <property type="protein sequence ID" value="PFH48426.1"/>
    <property type="molecule type" value="Genomic_DNA"/>
</dbReference>
<evidence type="ECO:0000256" key="2">
    <source>
        <dbReference type="ARBA" id="ARBA00022448"/>
    </source>
</evidence>
<dbReference type="GO" id="GO:0005886">
    <property type="term" value="C:plasma membrane"/>
    <property type="evidence" value="ECO:0007669"/>
    <property type="project" value="UniProtKB-SubCell"/>
</dbReference>
<dbReference type="SMART" id="SM00382">
    <property type="entry name" value="AAA"/>
    <property type="match status" value="2"/>
</dbReference>
<accession>A0A2A9NL07</accession>
<dbReference type="GO" id="GO:0015421">
    <property type="term" value="F:ABC-type oligopeptide transporter activity"/>
    <property type="evidence" value="ECO:0007669"/>
    <property type="project" value="TreeGrafter"/>
</dbReference>
<keyword evidence="5" id="KW-0547">Nucleotide-binding</keyword>
<evidence type="ECO:0000256" key="6">
    <source>
        <dbReference type="ARBA" id="ARBA00022840"/>
    </source>
</evidence>
<keyword evidence="8 10" id="KW-0472">Membrane</keyword>
<dbReference type="PANTHER" id="PTHR43394">
    <property type="entry name" value="ATP-DEPENDENT PERMEASE MDL1, MITOCHONDRIAL"/>
    <property type="match status" value="1"/>
</dbReference>
<dbReference type="PROSITE" id="PS00211">
    <property type="entry name" value="ABC_TRANSPORTER_1"/>
    <property type="match status" value="1"/>
</dbReference>
<dbReference type="PROSITE" id="PS50929">
    <property type="entry name" value="ABC_TM1F"/>
    <property type="match status" value="2"/>
</dbReference>
<feature type="domain" description="ABC transmembrane type-1" evidence="12">
    <location>
        <begin position="93"/>
        <end position="404"/>
    </location>
</feature>
<keyword evidence="3" id="KW-1003">Cell membrane</keyword>
<keyword evidence="14" id="KW-1185">Reference proteome</keyword>
<evidence type="ECO:0000259" key="12">
    <source>
        <dbReference type="PROSITE" id="PS50929"/>
    </source>
</evidence>
<feature type="transmembrane region" description="Helical" evidence="10">
    <location>
        <begin position="260"/>
        <end position="278"/>
    </location>
</feature>
<dbReference type="SUPFAM" id="SSF52540">
    <property type="entry name" value="P-loop containing nucleoside triphosphate hydrolases"/>
    <property type="match status" value="2"/>
</dbReference>
<feature type="transmembrane region" description="Helical" evidence="10">
    <location>
        <begin position="86"/>
        <end position="111"/>
    </location>
</feature>
<gene>
    <name evidence="13" type="ORF">AMATHDRAFT_65547</name>
</gene>
<dbReference type="Proteomes" id="UP000242287">
    <property type="component" value="Unassembled WGS sequence"/>
</dbReference>
<feature type="transmembrane region" description="Helical" evidence="10">
    <location>
        <begin position="231"/>
        <end position="254"/>
    </location>
</feature>
<protein>
    <recommendedName>
        <fullName evidence="15">P-loop containing nucleoside triphosphate hydrolase protein</fullName>
    </recommendedName>
</protein>
<dbReference type="SUPFAM" id="SSF90123">
    <property type="entry name" value="ABC transporter transmembrane region"/>
    <property type="match status" value="2"/>
</dbReference>
<dbReference type="Pfam" id="PF00005">
    <property type="entry name" value="ABC_tran"/>
    <property type="match status" value="2"/>
</dbReference>
<evidence type="ECO:0000256" key="9">
    <source>
        <dbReference type="SAM" id="MobiDB-lite"/>
    </source>
</evidence>
<evidence type="ECO:0000256" key="7">
    <source>
        <dbReference type="ARBA" id="ARBA00022989"/>
    </source>
</evidence>
<keyword evidence="4 10" id="KW-0812">Transmembrane</keyword>
<dbReference type="CDD" id="cd18578">
    <property type="entry name" value="ABC_6TM_Pgp_ABCB1_D2_like"/>
    <property type="match status" value="1"/>
</dbReference>
<evidence type="ECO:0000256" key="3">
    <source>
        <dbReference type="ARBA" id="ARBA00022475"/>
    </source>
</evidence>
<name>A0A2A9NL07_9AGAR</name>
<evidence type="ECO:0000313" key="13">
    <source>
        <dbReference type="EMBL" id="PFH48426.1"/>
    </source>
</evidence>
<dbReference type="InterPro" id="IPR003593">
    <property type="entry name" value="AAA+_ATPase"/>
</dbReference>
<dbReference type="Gene3D" id="3.40.50.300">
    <property type="entry name" value="P-loop containing nucleotide triphosphate hydrolases"/>
    <property type="match status" value="2"/>
</dbReference>
<feature type="transmembrane region" description="Helical" evidence="10">
    <location>
        <begin position="1136"/>
        <end position="1158"/>
    </location>
</feature>
<evidence type="ECO:0000256" key="4">
    <source>
        <dbReference type="ARBA" id="ARBA00022692"/>
    </source>
</evidence>
<dbReference type="GO" id="GO:0090374">
    <property type="term" value="P:oligopeptide export from mitochondrion"/>
    <property type="evidence" value="ECO:0007669"/>
    <property type="project" value="TreeGrafter"/>
</dbReference>
<evidence type="ECO:0000259" key="11">
    <source>
        <dbReference type="PROSITE" id="PS50893"/>
    </source>
</evidence>
<evidence type="ECO:0000256" key="10">
    <source>
        <dbReference type="SAM" id="Phobius"/>
    </source>
</evidence>
<evidence type="ECO:0008006" key="15">
    <source>
        <dbReference type="Google" id="ProtNLM"/>
    </source>
</evidence>
<dbReference type="FunFam" id="3.40.50.300:FF:000221">
    <property type="entry name" value="Multidrug ABC transporter ATP-binding protein"/>
    <property type="match status" value="1"/>
</dbReference>
<evidence type="ECO:0000256" key="8">
    <source>
        <dbReference type="ARBA" id="ARBA00023136"/>
    </source>
</evidence>
<feature type="region of interest" description="Disordered" evidence="9">
    <location>
        <begin position="1"/>
        <end position="43"/>
    </location>
</feature>
<keyword evidence="7 10" id="KW-1133">Transmembrane helix</keyword>
<dbReference type="InterPro" id="IPR017871">
    <property type="entry name" value="ABC_transporter-like_CS"/>
</dbReference>
<dbReference type="CDD" id="cd18577">
    <property type="entry name" value="ABC_6TM_Pgp_ABCB1_D1_like"/>
    <property type="match status" value="1"/>
</dbReference>
<dbReference type="PANTHER" id="PTHR43394:SF15">
    <property type="entry name" value="ALPHA-FACTOR-TRANSPORTING ATPASE"/>
    <property type="match status" value="1"/>
</dbReference>
<feature type="transmembrane region" description="Helical" evidence="10">
    <location>
        <begin position="1033"/>
        <end position="1054"/>
    </location>
</feature>
<evidence type="ECO:0000313" key="14">
    <source>
        <dbReference type="Proteomes" id="UP000242287"/>
    </source>
</evidence>
<dbReference type="OrthoDB" id="6500128at2759"/>
<reference evidence="13 14" key="1">
    <citation type="submission" date="2014-02" db="EMBL/GenBank/DDBJ databases">
        <title>Transposable element dynamics among asymbiotic and ectomycorrhizal Amanita fungi.</title>
        <authorList>
            <consortium name="DOE Joint Genome Institute"/>
            <person name="Hess J."/>
            <person name="Skrede I."/>
            <person name="Wolfe B."/>
            <person name="LaButti K."/>
            <person name="Ohm R.A."/>
            <person name="Grigoriev I.V."/>
            <person name="Pringle A."/>
        </authorList>
    </citation>
    <scope>NUCLEOTIDE SEQUENCE [LARGE SCALE GENOMIC DNA]</scope>
    <source>
        <strain evidence="13 14">SKay4041</strain>
    </source>
</reference>
<dbReference type="STRING" id="703135.A0A2A9NL07"/>
<dbReference type="GO" id="GO:0005524">
    <property type="term" value="F:ATP binding"/>
    <property type="evidence" value="ECO:0007669"/>
    <property type="project" value="UniProtKB-KW"/>
</dbReference>
<feature type="transmembrane region" description="Helical" evidence="10">
    <location>
        <begin position="991"/>
        <end position="1013"/>
    </location>
</feature>
<dbReference type="FunFam" id="3.40.50.300:FF:001471">
    <property type="entry name" value="P-loop containing nucleoside triphosphate hydrolase protein"/>
    <property type="match status" value="1"/>
</dbReference>
<feature type="transmembrane region" description="Helical" evidence="10">
    <location>
        <begin position="1220"/>
        <end position="1243"/>
    </location>
</feature>
<feature type="transmembrane region" description="Helical" evidence="10">
    <location>
        <begin position="1106"/>
        <end position="1130"/>
    </location>
</feature>
<sequence length="1553" mass="168914">MRRNMPVEVNATTTTPYDVPYELDPSPRSSVYTTSTTKTRADDTKSVISAVKSVSTVPTLPTRPEPPPQAKPSVRLLFSLLSQRHLVFLLLPAVLASVVAGGVAPFMTYVIGKAFDAFSQFPTTPNPPQEAKNKLLKGVGLAAIQLVALAVGSLALSSLTSTLWIWIGEINAMAVRKSVYTAVTQKDMSWFDTKMGAENAVLSSDGNEQSGPIGAGGLMAKFARETDDVRMASSLASGMLVQYLTTTITCLVLAFMRSWALTLVILSAVPILTFIQGLSQSVAGPLLAQERAHTASAATLIDRAIAGIATVKAFNAASHELSSTSVILDTLQRSARKLTAVWGATSGLAQFVMMSMFVQGFWFGSKLVREGTVSAGDVMAVFWACLIATSNLQMCIPQFIVLAKGKFAIASLLTLAGDDIHGGGVIPPHTPVSPLIPSNNSIHSHQPNPSKRRFRTAQLRKITPSKCMGELSLHNVTFAYPSRPETNALTNISIYLPANETTFIVGASGSGKSTIAQLLLRMYHPTRGMIQLDDQDVRYLDEGWMRHHISGVRQGECVIVDGSVWDNVILGLVSDGEEKTVTREEVEEACRAAMVHDFVRDLPDSYETRLGGAGVGLSGGQKQRLAIARARLRNPSVLILDEATSALDATSRILVFEALKRWRANKTTIVITHDLSQIEATDFVYVLKEGYVVEQGYRGDLENSKSPEDSEFCSMLESQKQTGGYLPEKNLEGDPDYYPIIDLYDETEERETPEVPFTLRHRSMEHPYLSRPGTSLANWMFEAVADLTSVTTNPQQAPALPPPIVTGGREARPISRFIPPEAFTGEFTIDRDLELIHALRIAGFEERRKGRRRPASISVADAKLPTIPSAALTAASRRLSLQFTPSTPVLPVGLAVPWDNPEINSATRLIMDDDEFEGDKYAVKRTAHLANERRQGRQAVRTRWDNTKVVPLESIKVDASTEQASSDAVESPPKFWILMRSVYPSVPHKPLVLFGSLVCLASGAMTPIFSYLLSRLLFEVSIGAKNVSTINRFGAIVLSIAALDGILLGTKYFIMEFAGMSWVTRVRKRALAKILAQDKKYFDKEENAPSKIVQTLVKDGDDARNLISVVIGQCLVVSAMLGVGMIWALVRGWQLTLAGVAIAPVFAGVMAIQSGLVAKCEIRNKRAREEVAQGYYESILNIRAIRSMAIEQVFKKRFDTAADKALTTGMKGAMVEGCTYGVASGLIYLAEALLFYVGAVLISKGIYTYLQMVEVLNLVVFSVTIGSQLMAFTQKIAKSIQATSDFDKLLKLSSHSDESRGVLRPPISGPIDFDHVDFTYPERPDAPVLEHVNLHVAAGECVAIVGPSGSGKSTVAALLQRLYEPSSGVIYIDNTPLHMINVQHLRDHVSVVSQNPNLFDASIAENIRYGNKAITDEDIRHAAQAAHVHEFIVSLPQGYDTPVGENAALISGGQAQRIQIARALARPASILVLDECTSALDPTNQAAVLETVKEAKVGRTTIMVTHKLSVMQMCNRIILVDGGEVKEEGTYEELMEKRGVFATLAGGGEWIGD</sequence>